<dbReference type="AlphaFoldDB" id="A0A0W0FN38"/>
<gene>
    <name evidence="2" type="ORF">WG66_9654</name>
</gene>
<feature type="region of interest" description="Disordered" evidence="1">
    <location>
        <begin position="105"/>
        <end position="175"/>
    </location>
</feature>
<dbReference type="Pfam" id="PF20414">
    <property type="entry name" value="DUF6698"/>
    <property type="match status" value="1"/>
</dbReference>
<organism evidence="2 3">
    <name type="scientific">Moniliophthora roreri</name>
    <name type="common">Frosty pod rot fungus</name>
    <name type="synonym">Monilia roreri</name>
    <dbReference type="NCBI Taxonomy" id="221103"/>
    <lineage>
        <taxon>Eukaryota</taxon>
        <taxon>Fungi</taxon>
        <taxon>Dikarya</taxon>
        <taxon>Basidiomycota</taxon>
        <taxon>Agaricomycotina</taxon>
        <taxon>Agaricomycetes</taxon>
        <taxon>Agaricomycetidae</taxon>
        <taxon>Agaricales</taxon>
        <taxon>Marasmiineae</taxon>
        <taxon>Marasmiaceae</taxon>
        <taxon>Moniliophthora</taxon>
    </lineage>
</organism>
<reference evidence="2 3" key="1">
    <citation type="submission" date="2015-12" db="EMBL/GenBank/DDBJ databases">
        <title>Draft genome sequence of Moniliophthora roreri, the causal agent of frosty pod rot of cacao.</title>
        <authorList>
            <person name="Aime M.C."/>
            <person name="Diaz-Valderrama J.R."/>
            <person name="Kijpornyongpan T."/>
            <person name="Phillips-Mora W."/>
        </authorList>
    </citation>
    <scope>NUCLEOTIDE SEQUENCE [LARGE SCALE GENOMIC DNA]</scope>
    <source>
        <strain evidence="2 3">MCA 2952</strain>
    </source>
</reference>
<evidence type="ECO:0000256" key="1">
    <source>
        <dbReference type="SAM" id="MobiDB-lite"/>
    </source>
</evidence>
<comment type="caution">
    <text evidence="2">The sequence shown here is derived from an EMBL/GenBank/DDBJ whole genome shotgun (WGS) entry which is preliminary data.</text>
</comment>
<dbReference type="InterPro" id="IPR046521">
    <property type="entry name" value="DUF6698"/>
</dbReference>
<accession>A0A0W0FN38</accession>
<evidence type="ECO:0000313" key="2">
    <source>
        <dbReference type="EMBL" id="KTB37756.1"/>
    </source>
</evidence>
<name>A0A0W0FN38_MONRR</name>
<protein>
    <submittedName>
        <fullName evidence="2">Uncharacterized protein</fullName>
    </submittedName>
</protein>
<dbReference type="EMBL" id="LATX01001820">
    <property type="protein sequence ID" value="KTB37756.1"/>
    <property type="molecule type" value="Genomic_DNA"/>
</dbReference>
<evidence type="ECO:0000313" key="3">
    <source>
        <dbReference type="Proteomes" id="UP000054988"/>
    </source>
</evidence>
<feature type="compositionally biased region" description="Low complexity" evidence="1">
    <location>
        <begin position="144"/>
        <end position="155"/>
    </location>
</feature>
<sequence>MHTLLLGTTNSTDKSVYRTHRRQGSLNNMFEVTDELITYVCIQVYVGLSNLQNWDDEDKSHAGLNVNLGYLYDNLLKYLRATAGRSWRTSLTRWFKKEMFDEIKNKPIAPPPSDASSEGSELMLDIKMFADEESEEEGERGNRQATDGQTQTQDAPLNGSSDGPAGVDGAPGGPA</sequence>
<proteinExistence type="predicted"/>
<dbReference type="Proteomes" id="UP000054988">
    <property type="component" value="Unassembled WGS sequence"/>
</dbReference>